<feature type="transmembrane region" description="Helical" evidence="1">
    <location>
        <begin position="131"/>
        <end position="154"/>
    </location>
</feature>
<gene>
    <name evidence="2" type="ORF">BU251_09215</name>
</gene>
<dbReference type="OrthoDB" id="7311517at2"/>
<reference evidence="2 3" key="1">
    <citation type="submission" date="2017-01" db="EMBL/GenBank/DDBJ databases">
        <title>First insights into the biology of 'candidatus Vampirococcus archaeovorus'.</title>
        <authorList>
            <person name="Kizina J."/>
            <person name="Jordan S."/>
            <person name="Stueber K."/>
            <person name="Reinhardt R."/>
            <person name="Harder J."/>
        </authorList>
    </citation>
    <scope>NUCLEOTIDE SEQUENCE [LARGE SCALE GENOMIC DNA]</scope>
    <source>
        <strain evidence="2 3">LiM</strain>
    </source>
</reference>
<keyword evidence="1" id="KW-0472">Membrane</keyword>
<sequence length="514" mass="55754">MPTNRELEIIMKLKDEVSKRLQGIEGNLQKFANSCKQLGGTLRQVGREIAQVGQNLVFMGGALTGPLALAFKSAEKYSLSVSNELKRLDNAFIGLRVSIAEALVPVAHKLANVFGNLLNMWNSLTPATQQMIVQTIAVTGIFMTLSGVVVALIGRLIRLSGLIIGLVGKLALFALAHPWIAGIAVAVSILIVVFLKFRDAAVPVLNAVEIGAEMVYIGFVKLIKYLLVGFDKLALGLEKFYDVLGKLPGKLGEPYREASEHIKRFRDNLQGLIKASDAEMDRVGNKISNVLVTGEGSLVKGYDKAKNAINGFIDALKNLGKDVKIEEVAQKFDAIQSMGEGVARSLGSVFKHFFSDAFKGQIDDVRDYFAELGNMMLEVLAEVLARMILVKTIGSIFPGMIPFFHQGGMIYHSGGQILPVRAHAGLAPDEVPVIAQTGEGVLSRRGMAALGGPDNLRSLNEGKPAKAGITINVNQVIQAWDAQDVWRNRKMLSNAIADDIYNNGKIRSVIRSYT</sequence>
<keyword evidence="1" id="KW-0812">Transmembrane</keyword>
<dbReference type="KEGG" id="vai:BU251_09215"/>
<evidence type="ECO:0000256" key="1">
    <source>
        <dbReference type="SAM" id="Phobius"/>
    </source>
</evidence>
<dbReference type="RefSeq" id="WP_128700856.1">
    <property type="nucleotide sequence ID" value="NZ_CP019384.1"/>
</dbReference>
<dbReference type="AlphaFoldDB" id="A0A410P6W1"/>
<evidence type="ECO:0000313" key="3">
    <source>
        <dbReference type="Proteomes" id="UP000287243"/>
    </source>
</evidence>
<keyword evidence="1" id="KW-1133">Transmembrane helix</keyword>
<dbReference type="EMBL" id="CP019384">
    <property type="protein sequence ID" value="QAT17890.1"/>
    <property type="molecule type" value="Genomic_DNA"/>
</dbReference>
<accession>A0A410P6W1</accession>
<dbReference type="Proteomes" id="UP000287243">
    <property type="component" value="Chromosome"/>
</dbReference>
<organism evidence="2 3">
    <name type="scientific">Velamenicoccus archaeovorus</name>
    <dbReference type="NCBI Taxonomy" id="1930593"/>
    <lineage>
        <taxon>Bacteria</taxon>
        <taxon>Pseudomonadati</taxon>
        <taxon>Candidatus Omnitrophota</taxon>
        <taxon>Candidatus Velamenicoccus</taxon>
    </lineage>
</organism>
<name>A0A410P6W1_VELA1</name>
<evidence type="ECO:0000313" key="2">
    <source>
        <dbReference type="EMBL" id="QAT17890.1"/>
    </source>
</evidence>
<feature type="transmembrane region" description="Helical" evidence="1">
    <location>
        <begin position="166"/>
        <end position="195"/>
    </location>
</feature>
<protein>
    <submittedName>
        <fullName evidence="2">Uncharacterized protein</fullName>
    </submittedName>
</protein>
<proteinExistence type="predicted"/>
<keyword evidence="3" id="KW-1185">Reference proteome</keyword>